<evidence type="ECO:0000313" key="2">
    <source>
        <dbReference type="EMBL" id="RFD19781.1"/>
    </source>
</evidence>
<dbReference type="AlphaFoldDB" id="A0A371YZV7"/>
<dbReference type="RefSeq" id="WP_116703162.1">
    <property type="nucleotide sequence ID" value="NZ_QUWV01000072.1"/>
</dbReference>
<sequence>MPCIPVILRYGAGHLIWIFHFILLLAAGTTTALAAERNDQASACKGDVFRLCFLDIPNEKLMTECLESKLDQLTPKCRAMFEEDEAEDIQRRQEEGAAARQPAAKPAH</sequence>
<dbReference type="EMBL" id="QUWV01000072">
    <property type="protein sequence ID" value="RFD19781.1"/>
    <property type="molecule type" value="Genomic_DNA"/>
</dbReference>
<accession>A0A371YZV7</accession>
<comment type="caution">
    <text evidence="2">The sequence shown here is derived from an EMBL/GenBank/DDBJ whole genome shotgun (WGS) entry which is preliminary data.</text>
</comment>
<keyword evidence="3" id="KW-1185">Reference proteome</keyword>
<feature type="region of interest" description="Disordered" evidence="1">
    <location>
        <begin position="84"/>
        <end position="108"/>
    </location>
</feature>
<feature type="compositionally biased region" description="Low complexity" evidence="1">
    <location>
        <begin position="98"/>
        <end position="108"/>
    </location>
</feature>
<protein>
    <submittedName>
        <fullName evidence="2">Uncharacterized protein</fullName>
    </submittedName>
</protein>
<dbReference type="Proteomes" id="UP000262371">
    <property type="component" value="Unassembled WGS sequence"/>
</dbReference>
<evidence type="ECO:0000256" key="1">
    <source>
        <dbReference type="SAM" id="MobiDB-lite"/>
    </source>
</evidence>
<feature type="compositionally biased region" description="Basic and acidic residues" evidence="1">
    <location>
        <begin position="88"/>
        <end position="97"/>
    </location>
</feature>
<proteinExistence type="predicted"/>
<organism evidence="2 3">
    <name type="scientific">Komagataeibacter melaceti</name>
    <dbReference type="NCBI Taxonomy" id="2766577"/>
    <lineage>
        <taxon>Bacteria</taxon>
        <taxon>Pseudomonadati</taxon>
        <taxon>Pseudomonadota</taxon>
        <taxon>Alphaproteobacteria</taxon>
        <taxon>Acetobacterales</taxon>
        <taxon>Acetobacteraceae</taxon>
        <taxon>Komagataeibacter</taxon>
    </lineage>
</organism>
<reference evidence="2 3" key="1">
    <citation type="submission" date="2018-08" db="EMBL/GenBank/DDBJ databases">
        <title>Komagataeibacter sp. AV 382.</title>
        <authorList>
            <person name="Skraban J."/>
            <person name="Trcek J."/>
        </authorList>
    </citation>
    <scope>NUCLEOTIDE SEQUENCE [LARGE SCALE GENOMIC DNA]</scope>
    <source>
        <strain evidence="2 3">AV 382</strain>
    </source>
</reference>
<gene>
    <name evidence="2" type="ORF">DY926_09530</name>
</gene>
<dbReference type="OrthoDB" id="8245037at2"/>
<name>A0A371YZV7_9PROT</name>
<evidence type="ECO:0000313" key="3">
    <source>
        <dbReference type="Proteomes" id="UP000262371"/>
    </source>
</evidence>